<dbReference type="PANTHER" id="PTHR12226">
    <property type="entry name" value="MANNOSE-P-DOLICHOL UTILIZATION DEFECT 1 LEC35 -RELATED"/>
    <property type="match status" value="1"/>
</dbReference>
<dbReference type="AlphaFoldDB" id="A0A7S1FQM3"/>
<evidence type="ECO:0000256" key="3">
    <source>
        <dbReference type="SAM" id="Phobius"/>
    </source>
</evidence>
<evidence type="ECO:0008006" key="5">
    <source>
        <dbReference type="Google" id="ProtNLM"/>
    </source>
</evidence>
<keyword evidence="2" id="KW-0677">Repeat</keyword>
<feature type="transmembrane region" description="Helical" evidence="3">
    <location>
        <begin position="142"/>
        <end position="159"/>
    </location>
</feature>
<sequence length="261" mass="28794">MSPLKLFLDAAADLVWLEASKKDPAISPAFCADSLPFVPLPCLPSLAAKCLGLAIIAGACVVKLPLFRNILRSRSTAGISRGSSYGEVLMYSNAVIYSILCGNPFTAWGETAVNLVQCFVLVHLLWKYPSSVGSAVSVRERLLFLSATMAYFVACGTVLPERYYYLIIAMNWPTMVYSRGTQIILNFRAGNTGQMAFFTVFMQWGGCIARIGTTIKEVGWDLSLLFGYSLGAVFNTILCLQVLLYRERTAQFRKEIFGKKE</sequence>
<dbReference type="InterPro" id="IPR016817">
    <property type="entry name" value="MannP-dilichol_defect-1"/>
</dbReference>
<evidence type="ECO:0000313" key="4">
    <source>
        <dbReference type="EMBL" id="CAD8881621.1"/>
    </source>
</evidence>
<dbReference type="Gene3D" id="1.20.1280.290">
    <property type="match status" value="2"/>
</dbReference>
<accession>A0A7S1FQM3</accession>
<evidence type="ECO:0000256" key="2">
    <source>
        <dbReference type="ARBA" id="ARBA00022737"/>
    </source>
</evidence>
<keyword evidence="3" id="KW-0812">Transmembrane</keyword>
<feature type="transmembrane region" description="Helical" evidence="3">
    <location>
        <begin position="196"/>
        <end position="213"/>
    </location>
</feature>
<protein>
    <recommendedName>
        <fullName evidence="5">Mannose-P-dolichol utilization defect 1 protein homolog</fullName>
    </recommendedName>
</protein>
<gene>
    <name evidence="4" type="ORF">CHYS00102_LOCUS8809</name>
</gene>
<keyword evidence="3" id="KW-1133">Transmembrane helix</keyword>
<dbReference type="PANTHER" id="PTHR12226:SF2">
    <property type="entry name" value="MANNOSE-P-DOLICHOL UTILIZATION DEFECT 1 PROTEIN"/>
    <property type="match status" value="1"/>
</dbReference>
<dbReference type="EMBL" id="HBFR01012222">
    <property type="protein sequence ID" value="CAD8881621.1"/>
    <property type="molecule type" value="Transcribed_RNA"/>
</dbReference>
<name>A0A7S1FQM3_9STRA</name>
<keyword evidence="1" id="KW-0813">Transport</keyword>
<proteinExistence type="predicted"/>
<feature type="transmembrane region" description="Helical" evidence="3">
    <location>
        <begin position="225"/>
        <end position="245"/>
    </location>
</feature>
<reference evidence="4" key="1">
    <citation type="submission" date="2021-01" db="EMBL/GenBank/DDBJ databases">
        <authorList>
            <person name="Corre E."/>
            <person name="Pelletier E."/>
            <person name="Niang G."/>
            <person name="Scheremetjew M."/>
            <person name="Finn R."/>
            <person name="Kale V."/>
            <person name="Holt S."/>
            <person name="Cochrane G."/>
            <person name="Meng A."/>
            <person name="Brown T."/>
            <person name="Cohen L."/>
        </authorList>
    </citation>
    <scope>NUCLEOTIDE SEQUENCE</scope>
    <source>
        <strain evidence="4">308</strain>
    </source>
</reference>
<organism evidence="4">
    <name type="scientific">Corethron hystrix</name>
    <dbReference type="NCBI Taxonomy" id="216773"/>
    <lineage>
        <taxon>Eukaryota</taxon>
        <taxon>Sar</taxon>
        <taxon>Stramenopiles</taxon>
        <taxon>Ochrophyta</taxon>
        <taxon>Bacillariophyta</taxon>
        <taxon>Coscinodiscophyceae</taxon>
        <taxon>Corethrophycidae</taxon>
        <taxon>Corethrales</taxon>
        <taxon>Corethraceae</taxon>
        <taxon>Corethron</taxon>
    </lineage>
</organism>
<keyword evidence="3" id="KW-0472">Membrane</keyword>
<evidence type="ECO:0000256" key="1">
    <source>
        <dbReference type="ARBA" id="ARBA00022448"/>
    </source>
</evidence>